<sequence length="232" mass="24049">MRPNTALVLALAATASAQQPLEFDTFEECQAVCNPSTNGCRTAAYSAVSKQCFTYSCIHPWIFSPPPGIQFYRPGGSPDFRFCPTEIPLPATTVAESTNADPTTPVSTLEPTPEPTSTPDEPIITATEEYDCDSDGETPTYPAWNTTTPAYPTATEGSGGDSGDCAPGLPGCEGGDGNYSTTTAPFSSEYPSTLSTETSSPETTDTFASVSGAGKVVSGLMPVLGAIMAALL</sequence>
<feature type="compositionally biased region" description="Low complexity" evidence="1">
    <location>
        <begin position="187"/>
        <end position="206"/>
    </location>
</feature>
<gene>
    <name evidence="3" type="ORF">MKZ38_003738</name>
</gene>
<feature type="chain" id="PRO_5042002858" evidence="2">
    <location>
        <begin position="18"/>
        <end position="232"/>
    </location>
</feature>
<evidence type="ECO:0000256" key="2">
    <source>
        <dbReference type="SAM" id="SignalP"/>
    </source>
</evidence>
<name>A0AAD5RYV8_9PEZI</name>
<feature type="compositionally biased region" description="Low complexity" evidence="1">
    <location>
        <begin position="102"/>
        <end position="122"/>
    </location>
</feature>
<protein>
    <submittedName>
        <fullName evidence="3">Uncharacterized protein</fullName>
    </submittedName>
</protein>
<organism evidence="3 4">
    <name type="scientific">Zalerion maritima</name>
    <dbReference type="NCBI Taxonomy" id="339359"/>
    <lineage>
        <taxon>Eukaryota</taxon>
        <taxon>Fungi</taxon>
        <taxon>Dikarya</taxon>
        <taxon>Ascomycota</taxon>
        <taxon>Pezizomycotina</taxon>
        <taxon>Sordariomycetes</taxon>
        <taxon>Lulworthiomycetidae</taxon>
        <taxon>Lulworthiales</taxon>
        <taxon>Lulworthiaceae</taxon>
        <taxon>Zalerion</taxon>
    </lineage>
</organism>
<dbReference type="AlphaFoldDB" id="A0AAD5RYV8"/>
<proteinExistence type="predicted"/>
<dbReference type="Proteomes" id="UP001201980">
    <property type="component" value="Unassembled WGS sequence"/>
</dbReference>
<feature type="region of interest" description="Disordered" evidence="1">
    <location>
        <begin position="176"/>
        <end position="206"/>
    </location>
</feature>
<keyword evidence="2" id="KW-0732">Signal</keyword>
<feature type="signal peptide" evidence="2">
    <location>
        <begin position="1"/>
        <end position="17"/>
    </location>
</feature>
<reference evidence="3" key="1">
    <citation type="submission" date="2022-07" db="EMBL/GenBank/DDBJ databases">
        <title>Draft genome sequence of Zalerion maritima ATCC 34329, a (micro)plastics degrading marine fungus.</title>
        <authorList>
            <person name="Paco A."/>
            <person name="Goncalves M.F.M."/>
            <person name="Rocha-Santos T.A.P."/>
            <person name="Alves A."/>
        </authorList>
    </citation>
    <scope>NUCLEOTIDE SEQUENCE</scope>
    <source>
        <strain evidence="3">ATCC 34329</strain>
    </source>
</reference>
<feature type="region of interest" description="Disordered" evidence="1">
    <location>
        <begin position="96"/>
        <end position="122"/>
    </location>
</feature>
<evidence type="ECO:0000313" key="3">
    <source>
        <dbReference type="EMBL" id="KAJ2905950.1"/>
    </source>
</evidence>
<accession>A0AAD5RYV8</accession>
<dbReference type="EMBL" id="JAKWBI020000021">
    <property type="protein sequence ID" value="KAJ2905950.1"/>
    <property type="molecule type" value="Genomic_DNA"/>
</dbReference>
<evidence type="ECO:0000256" key="1">
    <source>
        <dbReference type="SAM" id="MobiDB-lite"/>
    </source>
</evidence>
<comment type="caution">
    <text evidence="3">The sequence shown here is derived from an EMBL/GenBank/DDBJ whole genome shotgun (WGS) entry which is preliminary data.</text>
</comment>
<evidence type="ECO:0000313" key="4">
    <source>
        <dbReference type="Proteomes" id="UP001201980"/>
    </source>
</evidence>
<keyword evidence="4" id="KW-1185">Reference proteome</keyword>